<dbReference type="GO" id="GO:0097367">
    <property type="term" value="F:carbohydrate derivative binding"/>
    <property type="evidence" value="ECO:0007669"/>
    <property type="project" value="InterPro"/>
</dbReference>
<reference evidence="3" key="2">
    <citation type="submission" date="2023-01" db="EMBL/GenBank/DDBJ databases">
        <title>Human gut microbiome strain richness.</title>
        <authorList>
            <person name="Chen-Liaw A."/>
        </authorList>
    </citation>
    <scope>NUCLEOTIDE SEQUENCE</scope>
    <source>
        <strain evidence="3">B1_m1001713B170214d0_201011</strain>
    </source>
</reference>
<dbReference type="GeneID" id="57967252"/>
<sequence>MISADEIYDSALHTFANEANAVAKLADTVDRESYVKAVRMIAECEGRIITTGCGTSGACAKKVSQVFNCVDRASQFLNPADAPHGDYGMIRRGDIIIIISKSGKTTEMINLIPVAKARGARIITVTENPGSPIALESDLNLILSTGPEACPYQCLSTTSVTAVFALFDAISIGCMLYNGIDKNYFKLVHPAGGVGAMLAAEE</sequence>
<name>A0AAW6B4L4_CLOSY</name>
<dbReference type="SUPFAM" id="SSF53697">
    <property type="entry name" value="SIS domain"/>
    <property type="match status" value="1"/>
</dbReference>
<reference evidence="2" key="1">
    <citation type="journal article" date="2022" name="Cell Host Microbe">
        <title>Colonization of the live biotherapeutic product VE303 and modulation of the microbiota and metabolites in healthy volunteers.</title>
        <authorList>
            <person name="Dsouza M."/>
            <person name="Menon R."/>
            <person name="Crossette E."/>
            <person name="Bhattarai S.K."/>
            <person name="Schneider J."/>
            <person name="Kim Y.G."/>
            <person name="Reddy S."/>
            <person name="Caballero S."/>
            <person name="Felix C."/>
            <person name="Cornacchione L."/>
            <person name="Hendrickson J."/>
            <person name="Watson A.R."/>
            <person name="Minot S.S."/>
            <person name="Greenfield N."/>
            <person name="Schopf L."/>
            <person name="Szabady R."/>
            <person name="Patarroyo J."/>
            <person name="Smith W."/>
            <person name="Harrison P."/>
            <person name="Kuijper E.J."/>
            <person name="Kelly C.P."/>
            <person name="Olle B."/>
            <person name="Bobilev D."/>
            <person name="Silber J.L."/>
            <person name="Bucci V."/>
            <person name="Roberts B."/>
            <person name="Faith J."/>
            <person name="Norman J.M."/>
        </authorList>
    </citation>
    <scope>NUCLEOTIDE SEQUENCE</scope>
    <source>
        <strain evidence="2">VE303-04</strain>
    </source>
</reference>
<protein>
    <submittedName>
        <fullName evidence="3">SIS domain-containing protein</fullName>
    </submittedName>
</protein>
<organism evidence="3 4">
    <name type="scientific">Clostridium symbiosum</name>
    <name type="common">Bacteroides symbiosus</name>
    <dbReference type="NCBI Taxonomy" id="1512"/>
    <lineage>
        <taxon>Bacteria</taxon>
        <taxon>Bacillati</taxon>
        <taxon>Bacillota</taxon>
        <taxon>Clostridia</taxon>
        <taxon>Lachnospirales</taxon>
        <taxon>Lachnospiraceae</taxon>
        <taxon>Otoolea</taxon>
    </lineage>
</organism>
<dbReference type="PROSITE" id="PS51464">
    <property type="entry name" value="SIS"/>
    <property type="match status" value="1"/>
</dbReference>
<proteinExistence type="predicted"/>
<dbReference type="Pfam" id="PF01380">
    <property type="entry name" value="SIS"/>
    <property type="match status" value="1"/>
</dbReference>
<dbReference type="AlphaFoldDB" id="A0AAW6B4L4"/>
<evidence type="ECO:0000259" key="1">
    <source>
        <dbReference type="PROSITE" id="PS51464"/>
    </source>
</evidence>
<dbReference type="EMBL" id="JAINVB010000001">
    <property type="protein sequence ID" value="MCK0084885.1"/>
    <property type="molecule type" value="Genomic_DNA"/>
</dbReference>
<comment type="caution">
    <text evidence="3">The sequence shown here is derived from an EMBL/GenBank/DDBJ whole genome shotgun (WGS) entry which is preliminary data.</text>
</comment>
<evidence type="ECO:0000313" key="2">
    <source>
        <dbReference type="EMBL" id="MCK0084885.1"/>
    </source>
</evidence>
<accession>A0AAW6B4L4</accession>
<dbReference type="InterPro" id="IPR001347">
    <property type="entry name" value="SIS_dom"/>
</dbReference>
<dbReference type="Proteomes" id="UP001300871">
    <property type="component" value="Unassembled WGS sequence"/>
</dbReference>
<dbReference type="RefSeq" id="WP_003499888.1">
    <property type="nucleotide sequence ID" value="NZ_CACRUA010000008.1"/>
</dbReference>
<dbReference type="Proteomes" id="UP001203136">
    <property type="component" value="Unassembled WGS sequence"/>
</dbReference>
<dbReference type="GO" id="GO:1901135">
    <property type="term" value="P:carbohydrate derivative metabolic process"/>
    <property type="evidence" value="ECO:0007669"/>
    <property type="project" value="InterPro"/>
</dbReference>
<dbReference type="Gene3D" id="3.40.50.10490">
    <property type="entry name" value="Glucose-6-phosphate isomerase like protein, domain 1"/>
    <property type="match status" value="1"/>
</dbReference>
<gene>
    <name evidence="2" type="ORF">K5I21_03120</name>
    <name evidence="3" type="ORF">PM006_19015</name>
</gene>
<dbReference type="PANTHER" id="PTHR38418:SF2">
    <property type="entry name" value="SUGAR ISOMERASE, KPSF_GUTQ (AFU_ORTHOLOGUE AFUA_6G08860)"/>
    <property type="match status" value="1"/>
</dbReference>
<feature type="domain" description="SIS" evidence="1">
    <location>
        <begin position="37"/>
        <end position="180"/>
    </location>
</feature>
<dbReference type="PANTHER" id="PTHR38418">
    <property type="entry name" value="SUGAR ISOMERASE, KPSF/GUTQ (AFU_ORTHOLOGUE AFUA_6G08860)"/>
    <property type="match status" value="1"/>
</dbReference>
<evidence type="ECO:0000313" key="4">
    <source>
        <dbReference type="Proteomes" id="UP001300871"/>
    </source>
</evidence>
<dbReference type="InterPro" id="IPR046348">
    <property type="entry name" value="SIS_dom_sf"/>
</dbReference>
<dbReference type="EMBL" id="JAQLGM010000066">
    <property type="protein sequence ID" value="MDB2002293.1"/>
    <property type="molecule type" value="Genomic_DNA"/>
</dbReference>
<evidence type="ECO:0000313" key="3">
    <source>
        <dbReference type="EMBL" id="MDB2002293.1"/>
    </source>
</evidence>